<proteinExistence type="predicted"/>
<dbReference type="KEGG" id="halx:M0R89_15360"/>
<keyword evidence="1" id="KW-1133">Transmembrane helix</keyword>
<evidence type="ECO:0000313" key="2">
    <source>
        <dbReference type="EMBL" id="UPV73907.1"/>
    </source>
</evidence>
<gene>
    <name evidence="2" type="ORF">M0R89_15360</name>
</gene>
<feature type="transmembrane region" description="Helical" evidence="1">
    <location>
        <begin position="47"/>
        <end position="70"/>
    </location>
</feature>
<dbReference type="RefSeq" id="WP_248649957.1">
    <property type="nucleotide sequence ID" value="NZ_CP096659.1"/>
</dbReference>
<name>A0A8U0HSP3_9EURY</name>
<keyword evidence="1" id="KW-0472">Membrane</keyword>
<keyword evidence="3" id="KW-1185">Reference proteome</keyword>
<evidence type="ECO:0000313" key="3">
    <source>
        <dbReference type="Proteomes" id="UP000830729"/>
    </source>
</evidence>
<dbReference type="GeneID" id="72186605"/>
<dbReference type="Proteomes" id="UP000830729">
    <property type="component" value="Chromosome"/>
</dbReference>
<dbReference type="EMBL" id="CP096659">
    <property type="protein sequence ID" value="UPV73907.1"/>
    <property type="molecule type" value="Genomic_DNA"/>
</dbReference>
<sequence length="84" mass="9173">MEADSDDTNVALAEPSWLDRIHPQVVGSRCWNRLQLDRDSYGRTVRLLSGIPAGLVTLLAVVVAAVLYGFGYLLTRPDATTGEE</sequence>
<reference evidence="2 3" key="1">
    <citation type="submission" date="2022-04" db="EMBL/GenBank/DDBJ databases">
        <title>Diverse halophilic archaea isolated from saline environments.</title>
        <authorList>
            <person name="Cui H.-L."/>
        </authorList>
    </citation>
    <scope>NUCLEOTIDE SEQUENCE [LARGE SCALE GENOMIC DNA]</scope>
    <source>
        <strain evidence="2 3">XZYJT49</strain>
    </source>
</reference>
<accession>A0A8U0HSP3</accession>
<dbReference type="AlphaFoldDB" id="A0A8U0HSP3"/>
<keyword evidence="1" id="KW-0812">Transmembrane</keyword>
<protein>
    <submittedName>
        <fullName evidence="2">Uncharacterized protein</fullName>
    </submittedName>
</protein>
<organism evidence="2 3">
    <name type="scientific">Halorussus limi</name>
    <dbReference type="NCBI Taxonomy" id="2938695"/>
    <lineage>
        <taxon>Archaea</taxon>
        <taxon>Methanobacteriati</taxon>
        <taxon>Methanobacteriota</taxon>
        <taxon>Stenosarchaea group</taxon>
        <taxon>Halobacteria</taxon>
        <taxon>Halobacteriales</taxon>
        <taxon>Haladaptataceae</taxon>
        <taxon>Halorussus</taxon>
    </lineage>
</organism>
<evidence type="ECO:0000256" key="1">
    <source>
        <dbReference type="SAM" id="Phobius"/>
    </source>
</evidence>